<dbReference type="NCBIfam" id="TIGR00254">
    <property type="entry name" value="GGDEF"/>
    <property type="match status" value="1"/>
</dbReference>
<dbReference type="Gene3D" id="3.40.190.10">
    <property type="entry name" value="Periplasmic binding protein-like II"/>
    <property type="match status" value="4"/>
</dbReference>
<sequence length="682" mass="77863">MIKAILAVVGYLWLTLFCTVVHASEDTSAPKTYSVAIEADDVTTRVLFNAAAYHFDFNVKYVTYPSFDAILKAIETGKADFAANVTFTESRAERFEFSRPTNIEYTYLFSKKVTRLNEIHTVGIPEGTIYGSLIHDHYPDLKQVTYLGHDEAVHLLKTGQVDGVVDAINQLKPMLLKGFEAEILNDQIPIKPVSIIAPTGKHSQILKQIQNYAFSADVQKLLSTSIKKYQFDIRQQALRLAVRESGLDMQKVYKVKLENLSEYTTYHENGEVDGISADVVFQACKILLIKCELVSSPSETWESMYSDLLNQRIDILSPTIISQSRKTKMYFSDPYYHPEVVLVKREGYKDKVYGNVSELITERIGVIKDDFYDTLLGRMLPNKVLFRYSTQAQQIQALLDNQVDYIVLSRVNYNHLLRESDQVQPLEEDTLIGNFYSSEVSVAFPKNRVGAELAPLFSQAIQMLDLPKIINTYNVLPDWRATLIAEKKFSRQSLWFLFLLLLLVVGVAYYLHVQSVTDNLTKLKNRRALYRKYSRGISSKHTVVYLDVNRFKPINDTFGHDIGDKVLKTLADKILLNWKGTAYRIGGDEFILVGEAKDEALKRSLSAFERFVFIDSERNLSFTVTVAVGVSNNRKEYMEIEDVLHHTDIEMYRAKYKSREFKSSVVRTESAEKKPVAEIAND</sequence>
<feature type="chain" id="PRO_5018158416" evidence="4">
    <location>
        <begin position="24"/>
        <end position="682"/>
    </location>
</feature>
<feature type="transmembrane region" description="Helical" evidence="3">
    <location>
        <begin position="494"/>
        <end position="513"/>
    </location>
</feature>
<feature type="domain" description="GGDEF" evidence="5">
    <location>
        <begin position="539"/>
        <end position="670"/>
    </location>
</feature>
<dbReference type="InterPro" id="IPR029787">
    <property type="entry name" value="Nucleotide_cyclase"/>
</dbReference>
<evidence type="ECO:0000256" key="4">
    <source>
        <dbReference type="SAM" id="SignalP"/>
    </source>
</evidence>
<keyword evidence="7" id="KW-1185">Reference proteome</keyword>
<dbReference type="Gene3D" id="3.30.70.270">
    <property type="match status" value="1"/>
</dbReference>
<dbReference type="PANTHER" id="PTHR35936">
    <property type="entry name" value="MEMBRANE-BOUND LYTIC MUREIN TRANSGLYCOSYLASE F"/>
    <property type="match status" value="1"/>
</dbReference>
<comment type="similarity">
    <text evidence="1">Belongs to the bacterial solute-binding protein 3 family.</text>
</comment>
<feature type="signal peptide" evidence="4">
    <location>
        <begin position="1"/>
        <end position="23"/>
    </location>
</feature>
<dbReference type="CDD" id="cd01949">
    <property type="entry name" value="GGDEF"/>
    <property type="match status" value="1"/>
</dbReference>
<accession>A0A3N9TJ18</accession>
<evidence type="ECO:0000313" key="6">
    <source>
        <dbReference type="EMBL" id="RQW64259.1"/>
    </source>
</evidence>
<dbReference type="RefSeq" id="WP_124936379.1">
    <property type="nucleotide sequence ID" value="NZ_RJVQ01000002.1"/>
</dbReference>
<dbReference type="OrthoDB" id="9180959at2"/>
<dbReference type="Proteomes" id="UP000281112">
    <property type="component" value="Unassembled WGS sequence"/>
</dbReference>
<keyword evidence="3" id="KW-0812">Transmembrane</keyword>
<dbReference type="InterPro" id="IPR000160">
    <property type="entry name" value="GGDEF_dom"/>
</dbReference>
<protein>
    <submittedName>
        <fullName evidence="6">GGDEF domain-containing protein</fullName>
    </submittedName>
</protein>
<evidence type="ECO:0000313" key="7">
    <source>
        <dbReference type="Proteomes" id="UP000281112"/>
    </source>
</evidence>
<dbReference type="InterPro" id="IPR043128">
    <property type="entry name" value="Rev_trsase/Diguanyl_cyclase"/>
</dbReference>
<keyword evidence="3" id="KW-0472">Membrane</keyword>
<dbReference type="Pfam" id="PF00497">
    <property type="entry name" value="SBP_bac_3"/>
    <property type="match status" value="2"/>
</dbReference>
<dbReference type="SMART" id="SM00062">
    <property type="entry name" value="PBPb"/>
    <property type="match status" value="2"/>
</dbReference>
<comment type="caution">
    <text evidence="6">The sequence shown here is derived from an EMBL/GenBank/DDBJ whole genome shotgun (WGS) entry which is preliminary data.</text>
</comment>
<dbReference type="Pfam" id="PF00990">
    <property type="entry name" value="GGDEF"/>
    <property type="match status" value="1"/>
</dbReference>
<dbReference type="PANTHER" id="PTHR35936:SF37">
    <property type="entry name" value="AMINO ACID ABC TRANSPORTER SUBSTRATE-BINDING PROTEIN"/>
    <property type="match status" value="1"/>
</dbReference>
<evidence type="ECO:0000256" key="2">
    <source>
        <dbReference type="ARBA" id="ARBA00022729"/>
    </source>
</evidence>
<gene>
    <name evidence="6" type="ORF">EES38_06640</name>
</gene>
<dbReference type="SUPFAM" id="SSF55073">
    <property type="entry name" value="Nucleotide cyclase"/>
    <property type="match status" value="1"/>
</dbReference>
<keyword evidence="3" id="KW-1133">Transmembrane helix</keyword>
<keyword evidence="2 4" id="KW-0732">Signal</keyword>
<dbReference type="PROSITE" id="PS50887">
    <property type="entry name" value="GGDEF"/>
    <property type="match status" value="1"/>
</dbReference>
<dbReference type="AlphaFoldDB" id="A0A3N9TJ18"/>
<evidence type="ECO:0000256" key="3">
    <source>
        <dbReference type="SAM" id="Phobius"/>
    </source>
</evidence>
<dbReference type="SMART" id="SM00267">
    <property type="entry name" value="GGDEF"/>
    <property type="match status" value="1"/>
</dbReference>
<organism evidence="6 7">
    <name type="scientific">Vibrio viridaestus</name>
    <dbReference type="NCBI Taxonomy" id="2487322"/>
    <lineage>
        <taxon>Bacteria</taxon>
        <taxon>Pseudomonadati</taxon>
        <taxon>Pseudomonadota</taxon>
        <taxon>Gammaproteobacteria</taxon>
        <taxon>Vibrionales</taxon>
        <taxon>Vibrionaceae</taxon>
        <taxon>Vibrio</taxon>
    </lineage>
</organism>
<dbReference type="InterPro" id="IPR001638">
    <property type="entry name" value="Solute-binding_3/MltF_N"/>
</dbReference>
<proteinExistence type="inferred from homology"/>
<evidence type="ECO:0000256" key="1">
    <source>
        <dbReference type="ARBA" id="ARBA00010333"/>
    </source>
</evidence>
<dbReference type="SUPFAM" id="SSF53850">
    <property type="entry name" value="Periplasmic binding protein-like II"/>
    <property type="match status" value="2"/>
</dbReference>
<dbReference type="EMBL" id="RJVQ01000002">
    <property type="protein sequence ID" value="RQW64259.1"/>
    <property type="molecule type" value="Genomic_DNA"/>
</dbReference>
<reference evidence="6 7" key="1">
    <citation type="submission" date="2018-11" db="EMBL/GenBank/DDBJ databases">
        <title>Vibrio LJC006 sp. nov., isolated from seawater during the bloom of the enteromorpha.</title>
        <authorList>
            <person name="Liang J."/>
        </authorList>
    </citation>
    <scope>NUCLEOTIDE SEQUENCE [LARGE SCALE GENOMIC DNA]</scope>
    <source>
        <strain evidence="6 7">LJC006</strain>
    </source>
</reference>
<evidence type="ECO:0000259" key="5">
    <source>
        <dbReference type="PROSITE" id="PS50887"/>
    </source>
</evidence>
<name>A0A3N9TJ18_9VIBR</name>